<name>A0ABN7USA9_GIGMA</name>
<keyword evidence="2" id="KW-1185">Reference proteome</keyword>
<comment type="caution">
    <text evidence="1">The sequence shown here is derived from an EMBL/GenBank/DDBJ whole genome shotgun (WGS) entry which is preliminary data.</text>
</comment>
<evidence type="ECO:0000313" key="2">
    <source>
        <dbReference type="Proteomes" id="UP000789901"/>
    </source>
</evidence>
<evidence type="ECO:0000313" key="1">
    <source>
        <dbReference type="EMBL" id="CAG8664790.1"/>
    </source>
</evidence>
<accession>A0ABN7USA9</accession>
<protein>
    <submittedName>
        <fullName evidence="1">7321_t:CDS:1</fullName>
    </submittedName>
</protein>
<organism evidence="1 2">
    <name type="scientific">Gigaspora margarita</name>
    <dbReference type="NCBI Taxonomy" id="4874"/>
    <lineage>
        <taxon>Eukaryota</taxon>
        <taxon>Fungi</taxon>
        <taxon>Fungi incertae sedis</taxon>
        <taxon>Mucoromycota</taxon>
        <taxon>Glomeromycotina</taxon>
        <taxon>Glomeromycetes</taxon>
        <taxon>Diversisporales</taxon>
        <taxon>Gigasporaceae</taxon>
        <taxon>Gigaspora</taxon>
    </lineage>
</organism>
<gene>
    <name evidence="1" type="ORF">GMARGA_LOCUS10086</name>
</gene>
<feature type="non-terminal residue" evidence="1">
    <location>
        <position position="138"/>
    </location>
</feature>
<proteinExistence type="predicted"/>
<sequence>MKIRKLKKKQFALEYRSTAIYILCGQPIVGNSWFGLPKLCILLIENGLYSIFHIKKRCGWPLNYSQNIIQKLGNTYRSKVAIVNSAHLIVVSLKDQKLQCIIATTQNNKVEHIVKECNNSSLVKFTWPKIFSEYFSSK</sequence>
<reference evidence="1 2" key="1">
    <citation type="submission" date="2021-06" db="EMBL/GenBank/DDBJ databases">
        <authorList>
            <person name="Kallberg Y."/>
            <person name="Tangrot J."/>
            <person name="Rosling A."/>
        </authorList>
    </citation>
    <scope>NUCLEOTIDE SEQUENCE [LARGE SCALE GENOMIC DNA]</scope>
    <source>
        <strain evidence="1 2">120-4 pot B 10/14</strain>
    </source>
</reference>
<dbReference type="EMBL" id="CAJVQB010005557">
    <property type="protein sequence ID" value="CAG8664790.1"/>
    <property type="molecule type" value="Genomic_DNA"/>
</dbReference>
<dbReference type="Proteomes" id="UP000789901">
    <property type="component" value="Unassembled WGS sequence"/>
</dbReference>